<evidence type="ECO:0000313" key="2">
    <source>
        <dbReference type="Proteomes" id="UP000516672"/>
    </source>
</evidence>
<organism evidence="1 2">
    <name type="scientific">Acinetobacter seifertii</name>
    <dbReference type="NCBI Taxonomy" id="1530123"/>
    <lineage>
        <taxon>Bacteria</taxon>
        <taxon>Pseudomonadati</taxon>
        <taxon>Pseudomonadota</taxon>
        <taxon>Gammaproteobacteria</taxon>
        <taxon>Moraxellales</taxon>
        <taxon>Moraxellaceae</taxon>
        <taxon>Acinetobacter</taxon>
        <taxon>Acinetobacter calcoaceticus/baumannii complex</taxon>
    </lineage>
</organism>
<keyword evidence="1" id="KW-0614">Plasmid</keyword>
<dbReference type="Proteomes" id="UP000516672">
    <property type="component" value="Plasmid pAS42-3"/>
</dbReference>
<protein>
    <submittedName>
        <fullName evidence="1">Uncharacterized protein</fullName>
    </submittedName>
</protein>
<dbReference type="RefSeq" id="WP_190977978.1">
    <property type="nucleotide sequence ID" value="NZ_CP061595.1"/>
</dbReference>
<reference evidence="1 2" key="1">
    <citation type="submission" date="2020-09" db="EMBL/GenBank/DDBJ databases">
        <authorList>
            <person name="Chen F.-J."/>
            <person name="Lee Y.-T."/>
        </authorList>
    </citation>
    <scope>NUCLEOTIDE SEQUENCE [LARGE SCALE GENOMIC DNA]</scope>
    <source>
        <strain evidence="1 2">AS42</strain>
        <plasmid evidence="1 2">pAS42-3</plasmid>
    </source>
</reference>
<reference evidence="2" key="2">
    <citation type="submission" date="2020-10" db="EMBL/GenBank/DDBJ databases">
        <title>Clinical and molecular characterization of Acinetobacter seifertii in Taiwan.</title>
        <authorList>
            <person name="Li L.-H."/>
            <person name="Yang Y.-S."/>
            <person name="Sun J.-R."/>
            <person name="Huang T.-W."/>
            <person name="Huang W.-C."/>
            <person name="Wang Y.-C."/>
            <person name="Kuo T.-H."/>
            <person name="Kuo S.-C."/>
            <person name="Chen T.-L."/>
        </authorList>
    </citation>
    <scope>NUCLEOTIDE SEQUENCE [LARGE SCALE GENOMIC DNA]</scope>
    <source>
        <strain evidence="2">AS42</strain>
        <plasmid evidence="2">pAS42-3</plasmid>
    </source>
</reference>
<sequence>MTGVIHLDFDTFFSAEHCPCNAVLEKKHLQRSHICDILSQYFVLKISHLTAIQKGVIFSSGEKKAGLATRFFLFVKQTLKASVKLKFDTCILLMF</sequence>
<name>A0A7H2V2V2_9GAMM</name>
<geneLocation type="plasmid" evidence="1 2">
    <name>pAS42-3</name>
</geneLocation>
<gene>
    <name evidence="1" type="ORF">IC779_21130</name>
</gene>
<proteinExistence type="predicted"/>
<accession>A0A7H2V2V2</accession>
<evidence type="ECO:0000313" key="1">
    <source>
        <dbReference type="EMBL" id="QOD75432.1"/>
    </source>
</evidence>
<dbReference type="AlphaFoldDB" id="A0A7H2V2V2"/>
<dbReference type="EMBL" id="CP061831">
    <property type="protein sequence ID" value="QOD75432.1"/>
    <property type="molecule type" value="Genomic_DNA"/>
</dbReference>